<evidence type="ECO:0000256" key="5">
    <source>
        <dbReference type="ARBA" id="ARBA00022741"/>
    </source>
</evidence>
<dbReference type="InterPro" id="IPR013509">
    <property type="entry name" value="RNR_lsu_N"/>
</dbReference>
<reference evidence="14 15" key="1">
    <citation type="journal article" date="2022" name="Front. Microbiol.">
        <title>Male-killing mechanisms vary between Spiroplasma species.</title>
        <authorList>
            <person name="Arai H."/>
            <person name="Inoue M."/>
            <person name="Kageyama D."/>
        </authorList>
    </citation>
    <scope>NUCLEOTIDE SEQUENCE [LARGE SCALE GENOMIC DNA]</scope>
    <source>
        <strain evidence="15">sHm</strain>
    </source>
</reference>
<organism evidence="14 15">
    <name type="scientific">Spiroplasma ixodetis</name>
    <dbReference type="NCBI Taxonomy" id="2141"/>
    <lineage>
        <taxon>Bacteria</taxon>
        <taxon>Bacillati</taxon>
        <taxon>Mycoplasmatota</taxon>
        <taxon>Mollicutes</taxon>
        <taxon>Entomoplasmatales</taxon>
        <taxon>Spiroplasmataceae</taxon>
        <taxon>Spiroplasma</taxon>
    </lineage>
</organism>
<protein>
    <recommendedName>
        <fullName evidence="11">Protein NrdI</fullName>
    </recommendedName>
</protein>
<dbReference type="SUPFAM" id="SSF48168">
    <property type="entry name" value="R1 subunit of ribonucleotide reductase, N-terminal domain"/>
    <property type="match status" value="1"/>
</dbReference>
<proteinExistence type="inferred from homology"/>
<evidence type="ECO:0000256" key="7">
    <source>
        <dbReference type="ARBA" id="ARBA00023002"/>
    </source>
</evidence>
<dbReference type="HAMAP" id="MF_00128">
    <property type="entry name" value="NrdI"/>
    <property type="match status" value="1"/>
</dbReference>
<dbReference type="Gene3D" id="1.10.1650.20">
    <property type="match status" value="1"/>
</dbReference>
<keyword evidence="7 12" id="KW-0560">Oxidoreductase</keyword>
<dbReference type="RefSeq" id="WP_281748958.1">
    <property type="nucleotide sequence ID" value="NZ_AP026933.1"/>
</dbReference>
<evidence type="ECO:0000256" key="10">
    <source>
        <dbReference type="ARBA" id="ARBA00047754"/>
    </source>
</evidence>
<evidence type="ECO:0000313" key="15">
    <source>
        <dbReference type="Proteomes" id="UP001163387"/>
    </source>
</evidence>
<comment type="function">
    <text evidence="1 11">Probably involved in ribonucleotide reductase function.</text>
</comment>
<dbReference type="SUPFAM" id="SSF51998">
    <property type="entry name" value="PFL-like glycyl radical enzymes"/>
    <property type="match status" value="1"/>
</dbReference>
<dbReference type="SUPFAM" id="SSF52218">
    <property type="entry name" value="Flavoproteins"/>
    <property type="match status" value="1"/>
</dbReference>
<comment type="catalytic activity">
    <reaction evidence="10 12">
        <text>a 2'-deoxyribonucleoside 5'-diphosphate + [thioredoxin]-disulfide + H2O = a ribonucleoside 5'-diphosphate + [thioredoxin]-dithiol</text>
        <dbReference type="Rhea" id="RHEA:23252"/>
        <dbReference type="Rhea" id="RHEA-COMP:10698"/>
        <dbReference type="Rhea" id="RHEA-COMP:10700"/>
        <dbReference type="ChEBI" id="CHEBI:15377"/>
        <dbReference type="ChEBI" id="CHEBI:29950"/>
        <dbReference type="ChEBI" id="CHEBI:50058"/>
        <dbReference type="ChEBI" id="CHEBI:57930"/>
        <dbReference type="ChEBI" id="CHEBI:73316"/>
        <dbReference type="EC" id="1.17.4.1"/>
    </reaction>
</comment>
<feature type="domain" description="Ribonucleotide reductase large subunit" evidence="13">
    <location>
        <begin position="719"/>
        <end position="741"/>
    </location>
</feature>
<dbReference type="NCBIfam" id="TIGR04170">
    <property type="entry name" value="RNR_1b_NrdE"/>
    <property type="match status" value="1"/>
</dbReference>
<evidence type="ECO:0000256" key="6">
    <source>
        <dbReference type="ARBA" id="ARBA00022840"/>
    </source>
</evidence>
<keyword evidence="5" id="KW-0547">Nucleotide-binding</keyword>
<gene>
    <name evidence="11" type="primary">nrdI</name>
    <name evidence="14" type="ORF">SHM_03300</name>
</gene>
<dbReference type="EMBL" id="AP026933">
    <property type="protein sequence ID" value="BDT02684.1"/>
    <property type="molecule type" value="Genomic_DNA"/>
</dbReference>
<evidence type="ECO:0000259" key="13">
    <source>
        <dbReference type="PROSITE" id="PS00089"/>
    </source>
</evidence>
<comment type="similarity">
    <text evidence="3 12">Belongs to the ribonucleoside diphosphate reductase large chain family.</text>
</comment>
<comment type="similarity">
    <text evidence="2 11">Belongs to the NrdI family.</text>
</comment>
<dbReference type="InterPro" id="IPR026459">
    <property type="entry name" value="RNR_1b_NrdE"/>
</dbReference>
<name>A0ABM8BS48_9MOLU</name>
<keyword evidence="4" id="KW-0021">Allosteric enzyme</keyword>
<evidence type="ECO:0000256" key="1">
    <source>
        <dbReference type="ARBA" id="ARBA00003999"/>
    </source>
</evidence>
<dbReference type="Proteomes" id="UP001163387">
    <property type="component" value="Chromosome"/>
</dbReference>
<sequence>MHNDVVKVSNQKILKPEGKIHVVYFSSLSNNTHRFIQKLEVLNSRIPHDLQEEILVDKDYVLITPTYSGGGDIKEGAVPKQVIKFLNNKQNRNFCRGVIASGNTNFGDTFAIAGPILSKKLNVPLLFQFELLGTQNDVSTIKNILVDFWDKDKKNTNEINTLSGTLESDEYVTLNARAKTTNNAQFDLQAAQSYMKNHIKPNLLLFKTVKERIEYLVKNQYYDETIINKYSITEIERLTNEAYSFNYQFTSFMGILKFYNSYALKSFNGKQYLENYEDRVVMNSLFFADGNIEHASKILRQIMSGRFQPATPTFLNAGKKQRGEYTSCYLLRIEDNMESIARAITTSLQLSKRGGGVALCLTNLREFGAPIKNIKNQATGVIPVMKILEDSFSYANQLGQRQGAGAVYLNVHHPDIMLFLDSKRENADEKIRIKSMSLGVVIPDITFELAKNNEQMALFSPYDIAKVYGKAMTDISITKEYYNMLKNPDISKNFISARKLFQMIAELHFESGYPYLLFDDTVNKNNAHPGRIVMSNLCSEIIQVSTASEFNSDLSFKEIGEDISCNLGSINIAKVMESGSEFGEVIFQAIHSLDHVSRSSDFSSAPSVAYGNKKNHALGLGAMNLHGFLATNHIFYDSKEAIDFTNIFFYVMAYHAFSASNKLALKFGSFSGFKNSKFADGSYFDKYIKCQSDKWTPETKKIQELFAKYNIMIPTQKQWKELVIKIKETGLANSHLMAVAPTGSISYLSSCTPSLQPVVAPVEVRKEGKLGRVYVPAYKIDDNNLAYYTAGGYELGPNPIIDIVAAAQQHVDQAISLTLFITDKATTRDLNKAYIRAFKKGCSSIYYVRIRQEVLEDSENYQCNVCVV</sequence>
<comment type="function">
    <text evidence="12">Provides the precursors necessary for DNA synthesis. Catalyzes the biosynthesis of deoxyribonucleotides from the corresponding ribonucleotides.</text>
</comment>
<evidence type="ECO:0000256" key="11">
    <source>
        <dbReference type="HAMAP-Rule" id="MF_00128"/>
    </source>
</evidence>
<evidence type="ECO:0000256" key="2">
    <source>
        <dbReference type="ARBA" id="ARBA00009942"/>
    </source>
</evidence>
<dbReference type="InterPro" id="IPR004465">
    <property type="entry name" value="RNR_NrdI"/>
</dbReference>
<dbReference type="NCBIfam" id="TIGR02506">
    <property type="entry name" value="NrdE_NrdA"/>
    <property type="match status" value="1"/>
</dbReference>
<dbReference type="InterPro" id="IPR029039">
    <property type="entry name" value="Flavoprotein-like_sf"/>
</dbReference>
<dbReference type="PROSITE" id="PS00089">
    <property type="entry name" value="RIBORED_LARGE"/>
    <property type="match status" value="1"/>
</dbReference>
<dbReference type="InterPro" id="IPR020852">
    <property type="entry name" value="RNR_Ib_NrdI_bac"/>
</dbReference>
<dbReference type="CDD" id="cd01679">
    <property type="entry name" value="RNR_I"/>
    <property type="match status" value="1"/>
</dbReference>
<keyword evidence="8 12" id="KW-0215">Deoxyribonucleotide synthesis</keyword>
<keyword evidence="6" id="KW-0067">ATP-binding</keyword>
<dbReference type="InterPro" id="IPR000788">
    <property type="entry name" value="RNR_lg_C"/>
</dbReference>
<evidence type="ECO:0000256" key="8">
    <source>
        <dbReference type="ARBA" id="ARBA00023116"/>
    </source>
</evidence>
<evidence type="ECO:0000256" key="12">
    <source>
        <dbReference type="RuleBase" id="RU003410"/>
    </source>
</evidence>
<dbReference type="InterPro" id="IPR013554">
    <property type="entry name" value="RNR_N"/>
</dbReference>
<dbReference type="Pfam" id="PF07972">
    <property type="entry name" value="Flavodoxin_NdrI"/>
    <property type="match status" value="1"/>
</dbReference>
<dbReference type="Gene3D" id="3.40.50.360">
    <property type="match status" value="1"/>
</dbReference>
<dbReference type="Pfam" id="PF00317">
    <property type="entry name" value="Ribonuc_red_lgN"/>
    <property type="match status" value="1"/>
</dbReference>
<evidence type="ECO:0000256" key="3">
    <source>
        <dbReference type="ARBA" id="ARBA00010406"/>
    </source>
</evidence>
<accession>A0ABM8BS48</accession>
<evidence type="ECO:0000256" key="4">
    <source>
        <dbReference type="ARBA" id="ARBA00022533"/>
    </source>
</evidence>
<dbReference type="InterPro" id="IPR008926">
    <property type="entry name" value="RNR_R1-su_N"/>
</dbReference>
<dbReference type="Pfam" id="PF02867">
    <property type="entry name" value="Ribonuc_red_lgC"/>
    <property type="match status" value="1"/>
</dbReference>
<dbReference type="NCBIfam" id="TIGR00333">
    <property type="entry name" value="nrdI"/>
    <property type="match status" value="1"/>
</dbReference>
<dbReference type="PANTHER" id="PTHR11573:SF30">
    <property type="entry name" value="RIBONUCLEOSIDE-DIPHOSPHATE REDUCTASE 2 SUBUNIT ALPHA"/>
    <property type="match status" value="1"/>
</dbReference>
<dbReference type="InterPro" id="IPR039718">
    <property type="entry name" value="Rrm1"/>
</dbReference>
<evidence type="ECO:0000313" key="14">
    <source>
        <dbReference type="EMBL" id="BDT02684.1"/>
    </source>
</evidence>
<keyword evidence="15" id="KW-1185">Reference proteome</keyword>
<dbReference type="PRINTS" id="PR01183">
    <property type="entry name" value="RIBORDTASEM1"/>
</dbReference>
<evidence type="ECO:0000256" key="9">
    <source>
        <dbReference type="ARBA" id="ARBA00023157"/>
    </source>
</evidence>
<keyword evidence="9" id="KW-1015">Disulfide bond</keyword>
<dbReference type="PANTHER" id="PTHR11573">
    <property type="entry name" value="RIBONUCLEOSIDE-DIPHOSPHATE REDUCTASE LARGE CHAIN"/>
    <property type="match status" value="1"/>
</dbReference>
<dbReference type="InterPro" id="IPR013346">
    <property type="entry name" value="NrdE_NrdA_C"/>
</dbReference>
<dbReference type="Gene3D" id="3.20.70.20">
    <property type="match status" value="1"/>
</dbReference>
<dbReference type="Pfam" id="PF08343">
    <property type="entry name" value="RNR_N"/>
    <property type="match status" value="1"/>
</dbReference>